<dbReference type="InterPro" id="IPR011040">
    <property type="entry name" value="Sialidase"/>
</dbReference>
<keyword evidence="3" id="KW-0326">Glycosidase</keyword>
<feature type="domain" description="Sialidase" evidence="2">
    <location>
        <begin position="57"/>
        <end position="335"/>
    </location>
</feature>
<dbReference type="Pfam" id="PF13088">
    <property type="entry name" value="BNR_2"/>
    <property type="match status" value="1"/>
</dbReference>
<dbReference type="CDD" id="cd15482">
    <property type="entry name" value="Sialidase_non-viral"/>
    <property type="match status" value="1"/>
</dbReference>
<keyword evidence="3" id="KW-0378">Hydrolase</keyword>
<organism evidence="3">
    <name type="scientific">Singulisphaera sp. Ch08</name>
    <dbReference type="NCBI Taxonomy" id="3120278"/>
    <lineage>
        <taxon>Bacteria</taxon>
        <taxon>Pseudomonadati</taxon>
        <taxon>Planctomycetota</taxon>
        <taxon>Planctomycetia</taxon>
        <taxon>Isosphaerales</taxon>
        <taxon>Isosphaeraceae</taxon>
        <taxon>Singulisphaera</taxon>
    </lineage>
</organism>
<dbReference type="SUPFAM" id="SSF50939">
    <property type="entry name" value="Sialidases"/>
    <property type="match status" value="1"/>
</dbReference>
<evidence type="ECO:0000313" key="3">
    <source>
        <dbReference type="EMBL" id="XBH01288.1"/>
    </source>
</evidence>
<name>A0AAU7C817_9BACT</name>
<dbReference type="AlphaFoldDB" id="A0AAU7C817"/>
<feature type="signal peptide" evidence="1">
    <location>
        <begin position="1"/>
        <end position="23"/>
    </location>
</feature>
<dbReference type="Gene3D" id="2.120.10.10">
    <property type="match status" value="1"/>
</dbReference>
<evidence type="ECO:0000256" key="1">
    <source>
        <dbReference type="SAM" id="SignalP"/>
    </source>
</evidence>
<keyword evidence="1" id="KW-0732">Signal</keyword>
<accession>A0AAU7C817</accession>
<sequence>MRTYLRLALLFTLSCGLGSPTFAQPSAKTPEIARIGRYVAIDNVCAWPNLTVMPDGTIVATIFNKPSHGRMEGDVECWVSKEGAFWTRRGVAAPHEPMKNRMNVAAGLSSAGDLVVIASGWTLKRDQAGSLILGEVIAPCTSRSRDGETWTVTTQAIPPANEKQSQFIPFGDILAAEDGSLRATAYVADPPKSDQVSMLRSDDEGKTWKVLALISDEHNETAILHLGKGKWIAAARRGSKKPGAIDLFRSDDDGQHWKNSGQVGGPAQLPAHLLRLKDGRVLLTAGNRVKGQFGVVAQLSSDEGMTWSEPSPLVADLSSGDCGYPSSIQRPDGSIVTAYYAAGAPSHQRYHMGTLIWKLPIAAH</sequence>
<proteinExistence type="predicted"/>
<gene>
    <name evidence="3" type="ORF">V5E97_23360</name>
</gene>
<evidence type="ECO:0000259" key="2">
    <source>
        <dbReference type="Pfam" id="PF13088"/>
    </source>
</evidence>
<dbReference type="GO" id="GO:0016798">
    <property type="term" value="F:hydrolase activity, acting on glycosyl bonds"/>
    <property type="evidence" value="ECO:0007669"/>
    <property type="project" value="UniProtKB-KW"/>
</dbReference>
<feature type="chain" id="PRO_5043526216" evidence="1">
    <location>
        <begin position="24"/>
        <end position="364"/>
    </location>
</feature>
<protein>
    <submittedName>
        <fullName evidence="3">Sialidase family protein</fullName>
        <ecNumber evidence="3">3.2.1.-</ecNumber>
    </submittedName>
</protein>
<dbReference type="EC" id="3.2.1.-" evidence="3"/>
<dbReference type="RefSeq" id="WP_406693984.1">
    <property type="nucleotide sequence ID" value="NZ_CP155447.1"/>
</dbReference>
<dbReference type="InterPro" id="IPR036278">
    <property type="entry name" value="Sialidase_sf"/>
</dbReference>
<dbReference type="EMBL" id="CP155447">
    <property type="protein sequence ID" value="XBH01288.1"/>
    <property type="molecule type" value="Genomic_DNA"/>
</dbReference>
<reference evidence="3" key="1">
    <citation type="submission" date="2024-05" db="EMBL/GenBank/DDBJ databases">
        <title>Planctomycetes of the genus Singulisphaera possess chitinolytic capabilities.</title>
        <authorList>
            <person name="Ivanova A."/>
        </authorList>
    </citation>
    <scope>NUCLEOTIDE SEQUENCE</scope>
    <source>
        <strain evidence="3">Ch08T</strain>
    </source>
</reference>